<organism evidence="5 6">
    <name type="scientific">Georgenia faecalis</name>
    <dbReference type="NCBI Taxonomy" id="2483799"/>
    <lineage>
        <taxon>Bacteria</taxon>
        <taxon>Bacillati</taxon>
        <taxon>Actinomycetota</taxon>
        <taxon>Actinomycetes</taxon>
        <taxon>Micrococcales</taxon>
        <taxon>Bogoriellaceae</taxon>
        <taxon>Georgenia</taxon>
    </lineage>
</organism>
<dbReference type="PANTHER" id="PTHR44196">
    <property type="entry name" value="DEHYDROGENASE/REDUCTASE SDR FAMILY MEMBER 7B"/>
    <property type="match status" value="1"/>
</dbReference>
<dbReference type="NCBIfam" id="NF006073">
    <property type="entry name" value="PRK08219.1"/>
    <property type="match status" value="1"/>
</dbReference>
<dbReference type="PROSITE" id="PS00061">
    <property type="entry name" value="ADH_SHORT"/>
    <property type="match status" value="1"/>
</dbReference>
<reference evidence="6" key="1">
    <citation type="journal article" date="2019" name="Int. J. Syst. Evol. Microbiol.">
        <title>The Global Catalogue of Microorganisms (GCM) 10K type strain sequencing project: providing services to taxonomists for standard genome sequencing and annotation.</title>
        <authorList>
            <consortium name="The Broad Institute Genomics Platform"/>
            <consortium name="The Broad Institute Genome Sequencing Center for Infectious Disease"/>
            <person name="Wu L."/>
            <person name="Ma J."/>
        </authorList>
    </citation>
    <scope>NUCLEOTIDE SEQUENCE [LARGE SCALE GENOMIC DNA]</scope>
    <source>
        <strain evidence="6">JCM 3369</strain>
    </source>
</reference>
<evidence type="ECO:0000313" key="5">
    <source>
        <dbReference type="EMBL" id="MFC4555055.1"/>
    </source>
</evidence>
<dbReference type="RefSeq" id="WP_122824056.1">
    <property type="nucleotide sequence ID" value="NZ_CP033325.1"/>
</dbReference>
<evidence type="ECO:0000259" key="4">
    <source>
        <dbReference type="SMART" id="SM00822"/>
    </source>
</evidence>
<name>A0ABV9D8J8_9MICO</name>
<protein>
    <submittedName>
        <fullName evidence="5">SDR family oxidoreductase</fullName>
    </submittedName>
</protein>
<feature type="domain" description="Ketoreductase" evidence="4">
    <location>
        <begin position="9"/>
        <end position="201"/>
    </location>
</feature>
<dbReference type="InterPro" id="IPR020904">
    <property type="entry name" value="Sc_DH/Rdtase_CS"/>
</dbReference>
<proteinExistence type="inferred from homology"/>
<dbReference type="Pfam" id="PF00106">
    <property type="entry name" value="adh_short"/>
    <property type="match status" value="1"/>
</dbReference>
<dbReference type="Proteomes" id="UP001595955">
    <property type="component" value="Unassembled WGS sequence"/>
</dbReference>
<evidence type="ECO:0000256" key="2">
    <source>
        <dbReference type="ARBA" id="ARBA00023002"/>
    </source>
</evidence>
<dbReference type="Gene3D" id="3.40.50.720">
    <property type="entry name" value="NAD(P)-binding Rossmann-like Domain"/>
    <property type="match status" value="1"/>
</dbReference>
<keyword evidence="6" id="KW-1185">Reference proteome</keyword>
<dbReference type="PRINTS" id="PR00080">
    <property type="entry name" value="SDRFAMILY"/>
</dbReference>
<evidence type="ECO:0000313" key="6">
    <source>
        <dbReference type="Proteomes" id="UP001595955"/>
    </source>
</evidence>
<dbReference type="PANTHER" id="PTHR44196:SF1">
    <property type="entry name" value="DEHYDROGENASE_REDUCTASE SDR FAMILY MEMBER 7B"/>
    <property type="match status" value="1"/>
</dbReference>
<dbReference type="InterPro" id="IPR057326">
    <property type="entry name" value="KR_dom"/>
</dbReference>
<dbReference type="InterPro" id="IPR036291">
    <property type="entry name" value="NAD(P)-bd_dom_sf"/>
</dbReference>
<evidence type="ECO:0000256" key="3">
    <source>
        <dbReference type="RuleBase" id="RU000363"/>
    </source>
</evidence>
<dbReference type="InterPro" id="IPR002347">
    <property type="entry name" value="SDR_fam"/>
</dbReference>
<gene>
    <name evidence="5" type="ORF">ACFO3F_07325</name>
</gene>
<comment type="similarity">
    <text evidence="1 3">Belongs to the short-chain dehydrogenases/reductases (SDR) family.</text>
</comment>
<evidence type="ECO:0000256" key="1">
    <source>
        <dbReference type="ARBA" id="ARBA00006484"/>
    </source>
</evidence>
<dbReference type="SUPFAM" id="SSF51735">
    <property type="entry name" value="NAD(P)-binding Rossmann-fold domains"/>
    <property type="match status" value="1"/>
</dbReference>
<dbReference type="SMART" id="SM00822">
    <property type="entry name" value="PKS_KR"/>
    <property type="match status" value="1"/>
</dbReference>
<dbReference type="EMBL" id="JBHSGF010000004">
    <property type="protein sequence ID" value="MFC4555055.1"/>
    <property type="molecule type" value="Genomic_DNA"/>
</dbReference>
<dbReference type="PRINTS" id="PR00081">
    <property type="entry name" value="GDHRDH"/>
</dbReference>
<keyword evidence="2" id="KW-0560">Oxidoreductase</keyword>
<accession>A0ABV9D8J8</accession>
<comment type="caution">
    <text evidence="5">The sequence shown here is derived from an EMBL/GenBank/DDBJ whole genome shotgun (WGS) entry which is preliminary data.</text>
</comment>
<sequence>MAIPDPTVRRVLVTGAARGIGRAIAAALADDAALVLTVRRPADAEELRSAFPGAQVLLLDLAAPAAVAGACAGLPDVDALVHCAGVEGVAPAADLTPDLLAAVLTTNVAGPVELTRTLLPGLRRQRGHVVFVSSTAALRTIPGWSAYTASKAAVRAYADTLRAEEAAHHVRVTSVFPGRTDTGMQRRIAAQAGREFDPATAMDAASVAGAVRYVLDAPADAVVPELTVEPAP</sequence>